<evidence type="ECO:0000259" key="1">
    <source>
        <dbReference type="PROSITE" id="PS50181"/>
    </source>
</evidence>
<name>B6HQ40_PENRW</name>
<dbReference type="OrthoDB" id="3481585at2759"/>
<dbReference type="Pfam" id="PF00646">
    <property type="entry name" value="F-box"/>
    <property type="match status" value="1"/>
</dbReference>
<dbReference type="SUPFAM" id="SSF81383">
    <property type="entry name" value="F-box domain"/>
    <property type="match status" value="1"/>
</dbReference>
<dbReference type="VEuPathDB" id="FungiDB:PCH_Pc22g23930"/>
<dbReference type="InterPro" id="IPR001810">
    <property type="entry name" value="F-box_dom"/>
</dbReference>
<dbReference type="KEGG" id="pcs:N7525_004000"/>
<evidence type="ECO:0000313" key="3">
    <source>
        <dbReference type="Proteomes" id="UP000000724"/>
    </source>
</evidence>
<protein>
    <submittedName>
        <fullName evidence="2">Pc22g23930 protein</fullName>
    </submittedName>
</protein>
<dbReference type="eggNOG" id="ENOG502SP9Q">
    <property type="taxonomic scope" value="Eukaryota"/>
</dbReference>
<evidence type="ECO:0000313" key="2">
    <source>
        <dbReference type="EMBL" id="CAP99681.1"/>
    </source>
</evidence>
<proteinExistence type="predicted"/>
<sequence>MKLDPPSLGSLPVEILCSVFRLLDPLGLISISQTNSKFRTVIQPKQTHLLERLLELECREEVGGVTPVFRSKDNHLVPDFTSKEWYDMRWACSTCLKMLPHTAFDNHYIMRLQYRKPLPGSPAAKSYTSWESTRDGKLRRPYRIHKQQFNSTDEDRKIRRRYGLASRCNTLRPNHPVRDRGARLASFQDSGMITFQGFSLDEYCSITQEEEQVLLDHEARLIERERCGFKRHLRKCNECRFRRVPSRRLPFASALDRYFPGVSALITVCAQPRMHPVQCVYRNNAFDSLWTMYMMRCPVCSHWQESRAFRLGAAFNHWAPTADSASELQNWDKTKITGSFIDGLSCNRCFAKEKGHEKLREVLVNWLDCCLDSERQRLGYLLLGGWETLLSRYRRLEEKDHEYLRIVLSDILTLWLGFRKWVTVWENMDSEYRSYFKYNPCDDLWFNNYELIGTHLIWVIECKREIMEDKGNDLVDWALSREGSALT</sequence>
<gene>
    <name evidence="2" type="ORF">Pc22g23930</name>
    <name evidence="2" type="ORF">PCH_Pc22g23930</name>
</gene>
<dbReference type="AlphaFoldDB" id="B6HQ40"/>
<keyword evidence="3" id="KW-1185">Reference proteome</keyword>
<organism evidence="2 3">
    <name type="scientific">Penicillium rubens (strain ATCC 28089 / DSM 1075 / NRRL 1951 / Wisconsin 54-1255)</name>
    <name type="common">Penicillium chrysogenum</name>
    <dbReference type="NCBI Taxonomy" id="500485"/>
    <lineage>
        <taxon>Eukaryota</taxon>
        <taxon>Fungi</taxon>
        <taxon>Dikarya</taxon>
        <taxon>Ascomycota</taxon>
        <taxon>Pezizomycotina</taxon>
        <taxon>Eurotiomycetes</taxon>
        <taxon>Eurotiomycetidae</taxon>
        <taxon>Eurotiales</taxon>
        <taxon>Aspergillaceae</taxon>
        <taxon>Penicillium</taxon>
        <taxon>Penicillium chrysogenum species complex</taxon>
    </lineage>
</organism>
<dbReference type="BioCyc" id="PCHR:PC22G23930-MONOMER"/>
<dbReference type="OMA" id="RMITTWE"/>
<accession>B6HQ40</accession>
<dbReference type="GeneID" id="8309280"/>
<dbReference type="EMBL" id="AM920437">
    <property type="protein sequence ID" value="CAP99681.1"/>
    <property type="molecule type" value="Genomic_DNA"/>
</dbReference>
<reference evidence="2 3" key="1">
    <citation type="journal article" date="2008" name="Nat. Biotechnol.">
        <title>Genome sequencing and analysis of the filamentous fungus Penicillium chrysogenum.</title>
        <authorList>
            <person name="van den Berg M.A."/>
            <person name="Albang R."/>
            <person name="Albermann K."/>
            <person name="Badger J.H."/>
            <person name="Daran J.-M."/>
            <person name="Driessen A.J.M."/>
            <person name="Garcia-Estrada C."/>
            <person name="Fedorova N.D."/>
            <person name="Harris D.M."/>
            <person name="Heijne W.H.M."/>
            <person name="Joardar V.S."/>
            <person name="Kiel J.A.K.W."/>
            <person name="Kovalchuk A."/>
            <person name="Martin J.F."/>
            <person name="Nierman W.C."/>
            <person name="Nijland J.G."/>
            <person name="Pronk J.T."/>
            <person name="Roubos J.A."/>
            <person name="van der Klei I.J."/>
            <person name="van Peij N.N.M.E."/>
            <person name="Veenhuis M."/>
            <person name="von Doehren H."/>
            <person name="Wagner C."/>
            <person name="Wortman J.R."/>
            <person name="Bovenberg R.A.L."/>
        </authorList>
    </citation>
    <scope>NUCLEOTIDE SEQUENCE [LARGE SCALE GENOMIC DNA]</scope>
    <source>
        <strain evidence="3">ATCC 28089 / DSM 1075 / NRRL 1951 / Wisconsin 54-1255</strain>
    </source>
</reference>
<feature type="domain" description="F-box" evidence="1">
    <location>
        <begin position="5"/>
        <end position="53"/>
    </location>
</feature>
<dbReference type="PROSITE" id="PS50181">
    <property type="entry name" value="FBOX"/>
    <property type="match status" value="1"/>
</dbReference>
<dbReference type="InterPro" id="IPR036047">
    <property type="entry name" value="F-box-like_dom_sf"/>
</dbReference>
<dbReference type="Proteomes" id="UP000000724">
    <property type="component" value="Contig Pc00c22"/>
</dbReference>
<dbReference type="CDD" id="cd09917">
    <property type="entry name" value="F-box_SF"/>
    <property type="match status" value="1"/>
</dbReference>
<dbReference type="HOGENOM" id="CLU_038189_0_0_1"/>